<dbReference type="InterPro" id="IPR039052">
    <property type="entry name" value="Antitox_PemI-like"/>
</dbReference>
<dbReference type="InterPro" id="IPR037914">
    <property type="entry name" value="SpoVT-AbrB_sf"/>
</dbReference>
<name>A0A329X3X0_9GAMM</name>
<evidence type="ECO:0000313" key="5">
    <source>
        <dbReference type="Proteomes" id="UP000466619"/>
    </source>
</evidence>
<dbReference type="SMART" id="SM00966">
    <property type="entry name" value="SpoVT_AbrB"/>
    <property type="match status" value="1"/>
</dbReference>
<dbReference type="Pfam" id="PF04014">
    <property type="entry name" value="MazE_antitoxin"/>
    <property type="match status" value="1"/>
</dbReference>
<evidence type="ECO:0000313" key="2">
    <source>
        <dbReference type="EMBL" id="NDL04285.1"/>
    </source>
</evidence>
<evidence type="ECO:0000313" key="4">
    <source>
        <dbReference type="Proteomes" id="UP000250919"/>
    </source>
</evidence>
<feature type="domain" description="SpoVT-AbrB" evidence="1">
    <location>
        <begin position="6"/>
        <end position="51"/>
    </location>
</feature>
<sequence>MTITIKKWGNSSGIVIPAVYLKQIGVKVGHELDIEVKGGSLLLKPVSRNYTLAELIAKCDPSSPMETEESIWGTDNAVGNEVW</sequence>
<dbReference type="Proteomes" id="UP000466619">
    <property type="component" value="Unassembled WGS sequence"/>
</dbReference>
<evidence type="ECO:0000313" key="3">
    <source>
        <dbReference type="EMBL" id="RAX10033.1"/>
    </source>
</evidence>
<dbReference type="EMBL" id="WSFC01000029">
    <property type="protein sequence ID" value="NDL04285.1"/>
    <property type="molecule type" value="Genomic_DNA"/>
</dbReference>
<keyword evidence="5" id="KW-1185">Reference proteome</keyword>
<dbReference type="PANTHER" id="PTHR40516:SF1">
    <property type="entry name" value="ANTITOXIN CHPS-RELATED"/>
    <property type="match status" value="1"/>
</dbReference>
<evidence type="ECO:0000259" key="1">
    <source>
        <dbReference type="SMART" id="SM00966"/>
    </source>
</evidence>
<dbReference type="GO" id="GO:0097351">
    <property type="term" value="F:toxin sequestering activity"/>
    <property type="evidence" value="ECO:0007669"/>
    <property type="project" value="InterPro"/>
</dbReference>
<gene>
    <name evidence="3" type="ORF">CKY02_15930</name>
    <name evidence="2" type="ORF">GPY48_13995</name>
</gene>
<dbReference type="Proteomes" id="UP000250919">
    <property type="component" value="Unassembled WGS sequence"/>
</dbReference>
<dbReference type="RefSeq" id="WP_112896081.1">
    <property type="nucleotide sequence ID" value="NZ_CAWNYH010000032.1"/>
</dbReference>
<dbReference type="PANTHER" id="PTHR40516">
    <property type="entry name" value="ANTITOXIN CHPS-RELATED"/>
    <property type="match status" value="1"/>
</dbReference>
<protein>
    <submittedName>
        <fullName evidence="2">AbrB/MazE/SpoVT family DNA-binding domain-containing protein</fullName>
    </submittedName>
    <submittedName>
        <fullName evidence="3">Antitoxin ChpS</fullName>
    </submittedName>
</protein>
<proteinExistence type="predicted"/>
<accession>A0A329X3X0</accession>
<dbReference type="AlphaFoldDB" id="A0A329X3X0"/>
<reference evidence="3 4" key="2">
    <citation type="journal article" date="2018" name="Int. J. Syst. Evol. Microbiol.">
        <title>Whole-genome-based revisit of Photorhabdus phylogeny: proposal for the elevation of most Photorhabdus subspecies to the species level and description of one novel species Photorhabdus bodei sp. nov., and one novel subspecies Photorhabdus laumondii subsp. clarkei subsp. nov.</title>
        <authorList>
            <person name="Machado R.A.R."/>
            <person name="Wuthrich D."/>
            <person name="Kuhnert P."/>
            <person name="Arce C.C.M."/>
            <person name="Thonen L."/>
            <person name="Ruiz C."/>
            <person name="Zhang X."/>
            <person name="Robert C.A.M."/>
            <person name="Karimi J."/>
            <person name="Kamali S."/>
            <person name="Ma J."/>
            <person name="Bruggmann R."/>
            <person name="Erb M."/>
        </authorList>
    </citation>
    <scope>NUCLEOTIDE SEQUENCE [LARGE SCALE GENOMIC DNA]</scope>
    <source>
        <strain evidence="3 4">LJ24-63</strain>
    </source>
</reference>
<comment type="caution">
    <text evidence="3">The sequence shown here is derived from an EMBL/GenBank/DDBJ whole genome shotgun (WGS) entry which is preliminary data.</text>
</comment>
<dbReference type="GO" id="GO:0003677">
    <property type="term" value="F:DNA binding"/>
    <property type="evidence" value="ECO:0007669"/>
    <property type="project" value="UniProtKB-KW"/>
</dbReference>
<organism evidence="3 4">
    <name type="scientific">Photorhabdus bodei</name>
    <dbReference type="NCBI Taxonomy" id="2029681"/>
    <lineage>
        <taxon>Bacteria</taxon>
        <taxon>Pseudomonadati</taxon>
        <taxon>Pseudomonadota</taxon>
        <taxon>Gammaproteobacteria</taxon>
        <taxon>Enterobacterales</taxon>
        <taxon>Morganellaceae</taxon>
        <taxon>Photorhabdus</taxon>
    </lineage>
</organism>
<dbReference type="Gene3D" id="2.10.260.10">
    <property type="match status" value="1"/>
</dbReference>
<dbReference type="SUPFAM" id="SSF89447">
    <property type="entry name" value="AbrB/MazE/MraZ-like"/>
    <property type="match status" value="1"/>
</dbReference>
<dbReference type="GeneID" id="88807327"/>
<reference evidence="2 5" key="3">
    <citation type="submission" date="2019-12" db="EMBL/GenBank/DDBJ databases">
        <title>Engineering Photorhabdus to improve their lethality against agricultural pests.</title>
        <authorList>
            <person name="Machado R.A.R."/>
        </authorList>
    </citation>
    <scope>NUCLEOTIDE SEQUENCE [LARGE SCALE GENOMIC DNA]</scope>
    <source>
        <strain evidence="2 5">M-CN4</strain>
    </source>
</reference>
<keyword evidence="2" id="KW-0238">DNA-binding</keyword>
<dbReference type="InterPro" id="IPR007159">
    <property type="entry name" value="SpoVT-AbrB_dom"/>
</dbReference>
<dbReference type="EMBL" id="NSCM01000032">
    <property type="protein sequence ID" value="RAX10033.1"/>
    <property type="molecule type" value="Genomic_DNA"/>
</dbReference>
<reference evidence="3" key="1">
    <citation type="submission" date="2017-08" db="EMBL/GenBank/DDBJ databases">
        <authorList>
            <person name="de Groot N.N."/>
        </authorList>
    </citation>
    <scope>NUCLEOTIDE SEQUENCE</scope>
    <source>
        <strain evidence="3">LJ24-63</strain>
    </source>
</reference>